<sequence>MKLFFAIILIATSSALGFGQEAELRFDKKVHKFPDTEEGITLIHEFSFQNNGDAPLVFKDYKVTCPCTKVKFPSKPVLPGEKGTLEVTFDTKGKSYYQDRIIEIFSNSKKGTEKLRIKVFVK</sequence>
<proteinExistence type="predicted"/>
<dbReference type="Pfam" id="PF07610">
    <property type="entry name" value="DUF1573"/>
    <property type="match status" value="1"/>
</dbReference>
<gene>
    <name evidence="2" type="ORF">GCM10009118_16590</name>
</gene>
<dbReference type="InterPro" id="IPR013783">
    <property type="entry name" value="Ig-like_fold"/>
</dbReference>
<dbReference type="RefSeq" id="WP_343786532.1">
    <property type="nucleotide sequence ID" value="NZ_BAAAFH010000011.1"/>
</dbReference>
<evidence type="ECO:0000256" key="1">
    <source>
        <dbReference type="SAM" id="SignalP"/>
    </source>
</evidence>
<dbReference type="Proteomes" id="UP001501126">
    <property type="component" value="Unassembled WGS sequence"/>
</dbReference>
<evidence type="ECO:0000313" key="3">
    <source>
        <dbReference type="Proteomes" id="UP001501126"/>
    </source>
</evidence>
<keyword evidence="3" id="KW-1185">Reference proteome</keyword>
<comment type="caution">
    <text evidence="2">The sequence shown here is derived from an EMBL/GenBank/DDBJ whole genome shotgun (WGS) entry which is preliminary data.</text>
</comment>
<dbReference type="Gene3D" id="2.60.40.10">
    <property type="entry name" value="Immunoglobulins"/>
    <property type="match status" value="1"/>
</dbReference>
<feature type="signal peptide" evidence="1">
    <location>
        <begin position="1"/>
        <end position="17"/>
    </location>
</feature>
<protein>
    <submittedName>
        <fullName evidence="2">DUF1573 domain-containing protein</fullName>
    </submittedName>
</protein>
<accession>A0ABP3Y3I2</accession>
<dbReference type="EMBL" id="BAAAFH010000011">
    <property type="protein sequence ID" value="GAA0875250.1"/>
    <property type="molecule type" value="Genomic_DNA"/>
</dbReference>
<feature type="chain" id="PRO_5045391909" evidence="1">
    <location>
        <begin position="18"/>
        <end position="122"/>
    </location>
</feature>
<dbReference type="InterPro" id="IPR011467">
    <property type="entry name" value="DUF1573"/>
</dbReference>
<dbReference type="PANTHER" id="PTHR37833:SF1">
    <property type="entry name" value="SIGNAL PEPTIDE PROTEIN"/>
    <property type="match status" value="1"/>
</dbReference>
<dbReference type="PANTHER" id="PTHR37833">
    <property type="entry name" value="LIPOPROTEIN-RELATED"/>
    <property type="match status" value="1"/>
</dbReference>
<reference evidence="3" key="1">
    <citation type="journal article" date="2019" name="Int. J. Syst. Evol. Microbiol.">
        <title>The Global Catalogue of Microorganisms (GCM) 10K type strain sequencing project: providing services to taxonomists for standard genome sequencing and annotation.</title>
        <authorList>
            <consortium name="The Broad Institute Genomics Platform"/>
            <consortium name="The Broad Institute Genome Sequencing Center for Infectious Disease"/>
            <person name="Wu L."/>
            <person name="Ma J."/>
        </authorList>
    </citation>
    <scope>NUCLEOTIDE SEQUENCE [LARGE SCALE GENOMIC DNA]</scope>
    <source>
        <strain evidence="3">JCM 16083</strain>
    </source>
</reference>
<keyword evidence="1" id="KW-0732">Signal</keyword>
<name>A0ABP3Y3I2_9FLAO</name>
<evidence type="ECO:0000313" key="2">
    <source>
        <dbReference type="EMBL" id="GAA0875250.1"/>
    </source>
</evidence>
<organism evidence="2 3">
    <name type="scientific">Wandonia haliotis</name>
    <dbReference type="NCBI Taxonomy" id="574963"/>
    <lineage>
        <taxon>Bacteria</taxon>
        <taxon>Pseudomonadati</taxon>
        <taxon>Bacteroidota</taxon>
        <taxon>Flavobacteriia</taxon>
        <taxon>Flavobacteriales</taxon>
        <taxon>Crocinitomicaceae</taxon>
        <taxon>Wandonia</taxon>
    </lineage>
</organism>